<dbReference type="PANTHER" id="PTHR13315:SF4">
    <property type="entry name" value="METALLOPHOSPHOESTERASE, ISOFORM E"/>
    <property type="match status" value="1"/>
</dbReference>
<keyword evidence="2 5" id="KW-0812">Transmembrane</keyword>
<proteinExistence type="predicted"/>
<evidence type="ECO:0000256" key="1">
    <source>
        <dbReference type="ARBA" id="ARBA00004141"/>
    </source>
</evidence>
<dbReference type="InterPro" id="IPR004843">
    <property type="entry name" value="Calcineurin-like_PHP"/>
</dbReference>
<dbReference type="Proteomes" id="UP001150925">
    <property type="component" value="Unassembled WGS sequence"/>
</dbReference>
<evidence type="ECO:0000256" key="5">
    <source>
        <dbReference type="SAM" id="Phobius"/>
    </source>
</evidence>
<sequence length="486" mass="54966">MELACSLQGIVRWLPIILAGFVLFTEVFEFRLAVQHCHWPYPKSTYADVEPGTSPYGVVRPHHLAIVADPQITDEYSYGRTGFLLHLTNFITDLYAKRNYWFIESVLDPDTVVILGDMFDGGRQWADEAWNVEYQRFRRIFRLDHQQNTQRPTIYNVVGNHDIGVGETIIPGAVDRYQRTFGPLNHQANVANHTLVFLDNLSLDNTHIPGLAANATQLLDELRAHPKPFLPRILFTHIPLYRPDGTDCGPHRYSLGTSILQHFGFQYQNLVREPVTRRILESVQPEAVFTGDDHDQCWIHHTLPATGDHPDPASSSDFRIPEYTIGSFSLGGGNPRPSFGLLSLHNPTGIPTAYNQTTWELQLCLLPNQISLFIRYAVVFIGVTLLLGYHTYRQLSRETSAYLTIPTSSIPFRNSQSGSPTAAAIPMEDLNPGSIDTYRGQLYDEDPAPPVRKCAANLVRKTLRKIVVTCWPALLTYFICTLYFTI</sequence>
<dbReference type="Pfam" id="PF00149">
    <property type="entry name" value="Metallophos"/>
    <property type="match status" value="1"/>
</dbReference>
<evidence type="ECO:0000313" key="7">
    <source>
        <dbReference type="EMBL" id="KAJ1963105.1"/>
    </source>
</evidence>
<evidence type="ECO:0000313" key="8">
    <source>
        <dbReference type="Proteomes" id="UP001150925"/>
    </source>
</evidence>
<dbReference type="OrthoDB" id="5977743at2759"/>
<feature type="domain" description="Calcineurin-like phosphoesterase" evidence="6">
    <location>
        <begin position="103"/>
        <end position="295"/>
    </location>
</feature>
<protein>
    <recommendedName>
        <fullName evidence="6">Calcineurin-like phosphoesterase domain-containing protein</fullName>
    </recommendedName>
</protein>
<comment type="caution">
    <text evidence="7">The sequence shown here is derived from an EMBL/GenBank/DDBJ whole genome shotgun (WGS) entry which is preliminary data.</text>
</comment>
<feature type="transmembrane region" description="Helical" evidence="5">
    <location>
        <begin position="466"/>
        <end position="484"/>
    </location>
</feature>
<keyword evidence="3 5" id="KW-1133">Transmembrane helix</keyword>
<organism evidence="7 8">
    <name type="scientific">Dispira parvispora</name>
    <dbReference type="NCBI Taxonomy" id="1520584"/>
    <lineage>
        <taxon>Eukaryota</taxon>
        <taxon>Fungi</taxon>
        <taxon>Fungi incertae sedis</taxon>
        <taxon>Zoopagomycota</taxon>
        <taxon>Kickxellomycotina</taxon>
        <taxon>Dimargaritomycetes</taxon>
        <taxon>Dimargaritales</taxon>
        <taxon>Dimargaritaceae</taxon>
        <taxon>Dispira</taxon>
    </lineage>
</organism>
<reference evidence="7" key="1">
    <citation type="submission" date="2022-07" db="EMBL/GenBank/DDBJ databases">
        <title>Phylogenomic reconstructions and comparative analyses of Kickxellomycotina fungi.</title>
        <authorList>
            <person name="Reynolds N.K."/>
            <person name="Stajich J.E."/>
            <person name="Barry K."/>
            <person name="Grigoriev I.V."/>
            <person name="Crous P."/>
            <person name="Smith M.E."/>
        </authorList>
    </citation>
    <scope>NUCLEOTIDE SEQUENCE</scope>
    <source>
        <strain evidence="7">RSA 1196</strain>
    </source>
</reference>
<dbReference type="EMBL" id="JANBPY010000870">
    <property type="protein sequence ID" value="KAJ1963105.1"/>
    <property type="molecule type" value="Genomic_DNA"/>
</dbReference>
<comment type="subcellular location">
    <subcellularLocation>
        <location evidence="1">Membrane</location>
        <topology evidence="1">Multi-pass membrane protein</topology>
    </subcellularLocation>
</comment>
<feature type="transmembrane region" description="Helical" evidence="5">
    <location>
        <begin position="373"/>
        <end position="392"/>
    </location>
</feature>
<dbReference type="GO" id="GO:0016787">
    <property type="term" value="F:hydrolase activity"/>
    <property type="evidence" value="ECO:0007669"/>
    <property type="project" value="InterPro"/>
</dbReference>
<accession>A0A9W8AR36</accession>
<dbReference type="InterPro" id="IPR029052">
    <property type="entry name" value="Metallo-depent_PP-like"/>
</dbReference>
<dbReference type="GO" id="GO:0016020">
    <property type="term" value="C:membrane"/>
    <property type="evidence" value="ECO:0007669"/>
    <property type="project" value="UniProtKB-SubCell"/>
</dbReference>
<gene>
    <name evidence="7" type="ORF">IWQ62_003319</name>
</gene>
<evidence type="ECO:0000256" key="2">
    <source>
        <dbReference type="ARBA" id="ARBA00022692"/>
    </source>
</evidence>
<dbReference type="InterPro" id="IPR033308">
    <property type="entry name" value="PGAP5/Cdc1/Ted1"/>
</dbReference>
<evidence type="ECO:0000256" key="3">
    <source>
        <dbReference type="ARBA" id="ARBA00022989"/>
    </source>
</evidence>
<name>A0A9W8AR36_9FUNG</name>
<dbReference type="AlphaFoldDB" id="A0A9W8AR36"/>
<keyword evidence="8" id="KW-1185">Reference proteome</keyword>
<dbReference type="Gene3D" id="3.60.21.10">
    <property type="match status" value="1"/>
</dbReference>
<keyword evidence="4 5" id="KW-0472">Membrane</keyword>
<dbReference type="PANTHER" id="PTHR13315">
    <property type="entry name" value="METALLO PHOSPHOESTERASE RELATED"/>
    <property type="match status" value="1"/>
</dbReference>
<evidence type="ECO:0000256" key="4">
    <source>
        <dbReference type="ARBA" id="ARBA00023136"/>
    </source>
</evidence>
<evidence type="ECO:0000259" key="6">
    <source>
        <dbReference type="Pfam" id="PF00149"/>
    </source>
</evidence>
<dbReference type="GO" id="GO:0005783">
    <property type="term" value="C:endoplasmic reticulum"/>
    <property type="evidence" value="ECO:0007669"/>
    <property type="project" value="TreeGrafter"/>
</dbReference>
<dbReference type="SUPFAM" id="SSF56300">
    <property type="entry name" value="Metallo-dependent phosphatases"/>
    <property type="match status" value="1"/>
</dbReference>
<dbReference type="GO" id="GO:0006506">
    <property type="term" value="P:GPI anchor biosynthetic process"/>
    <property type="evidence" value="ECO:0007669"/>
    <property type="project" value="InterPro"/>
</dbReference>